<dbReference type="InterPro" id="IPR001279">
    <property type="entry name" value="Metallo-B-lactamas"/>
</dbReference>
<evidence type="ECO:0000259" key="5">
    <source>
        <dbReference type="SMART" id="SM00849"/>
    </source>
</evidence>
<gene>
    <name evidence="6" type="ORF">HDF14_001422</name>
</gene>
<keyword evidence="7" id="KW-1185">Reference proteome</keyword>
<dbReference type="Gene3D" id="3.30.530.20">
    <property type="match status" value="1"/>
</dbReference>
<dbReference type="Gene3D" id="3.60.15.10">
    <property type="entry name" value="Ribonuclease Z/Hydroxyacylglutathione hydrolase-like"/>
    <property type="match status" value="1"/>
</dbReference>
<proteinExistence type="inferred from homology"/>
<sequence>MCSNHKQFTVTLGCAVTVLTAGMLMVTPTALGQMSQINNPDWSLRSPAIHWPTGHTPADADLFAHNELLIHSACSSVWPYLVDAQTWPDWYPNSHNVKLLNSSDGKLHQDTRFAWNTFGVHIESRVHEFAPSSRIGWFGYGTGMSAYHTFLLLPAPEGCRVVTEEVVTGSGAIEFRKTDPGAMHRGHDLWLSSLQNALSRSTSDATKPLSPKSQAPGFYRAMLGSFEVTALSDGTAPRHVDKILSKPDIAVSEYAADHEMEPIDLSINAYLINTGAHLVLIDTGAGELFGATSGLLVTNLEAAGYRPEQIDTILLTHIHADHSGGLSIGGFREFPKATVYVDERDLEFFVTRKDDSNESEARITSIKQSRATVGPYLEGKQISAIKQNGEIVSGITSRSQPGHTPGHTAFLVQSEGHGLLVWGDIIHSSEVQFEHPEVTVQYDVDAGQAAQTRSQQLQLVSDKGWLVGSEHISFPGLGHVRKVGSVYQWVPIPYSATVTELDPK</sequence>
<dbReference type="GO" id="GO:0046872">
    <property type="term" value="F:metal ion binding"/>
    <property type="evidence" value="ECO:0007669"/>
    <property type="project" value="UniProtKB-KW"/>
</dbReference>
<keyword evidence="3" id="KW-0378">Hydrolase</keyword>
<dbReference type="RefSeq" id="WP_221304587.1">
    <property type="nucleotide sequence ID" value="NZ_JACHEB010000003.1"/>
</dbReference>
<dbReference type="EMBL" id="JACHEB010000003">
    <property type="protein sequence ID" value="MBB5327816.1"/>
    <property type="molecule type" value="Genomic_DNA"/>
</dbReference>
<feature type="domain" description="Metallo-beta-lactamase" evidence="5">
    <location>
        <begin position="266"/>
        <end position="471"/>
    </location>
</feature>
<dbReference type="Proteomes" id="UP000535182">
    <property type="component" value="Unassembled WGS sequence"/>
</dbReference>
<name>A0A9X0U2X4_9BACT</name>
<protein>
    <submittedName>
        <fullName evidence="6">Glyoxylase-like metal-dependent hydrolase (Beta-lactamase superfamily II)</fullName>
    </submittedName>
</protein>
<dbReference type="CDD" id="cd07720">
    <property type="entry name" value="OPHC2-like_MBL-fold"/>
    <property type="match status" value="1"/>
</dbReference>
<dbReference type="SUPFAM" id="SSF55961">
    <property type="entry name" value="Bet v1-like"/>
    <property type="match status" value="1"/>
</dbReference>
<dbReference type="Pfam" id="PF00753">
    <property type="entry name" value="Lactamase_B"/>
    <property type="match status" value="1"/>
</dbReference>
<dbReference type="InterPro" id="IPR023393">
    <property type="entry name" value="START-like_dom_sf"/>
</dbReference>
<dbReference type="SMART" id="SM00849">
    <property type="entry name" value="Lactamase_B"/>
    <property type="match status" value="1"/>
</dbReference>
<evidence type="ECO:0000313" key="6">
    <source>
        <dbReference type="EMBL" id="MBB5327816.1"/>
    </source>
</evidence>
<reference evidence="6 7" key="1">
    <citation type="submission" date="2020-08" db="EMBL/GenBank/DDBJ databases">
        <title>Genomic Encyclopedia of Type Strains, Phase IV (KMG-V): Genome sequencing to study the core and pangenomes of soil and plant-associated prokaryotes.</title>
        <authorList>
            <person name="Whitman W."/>
        </authorList>
    </citation>
    <scope>NUCLEOTIDE SEQUENCE [LARGE SCALE GENOMIC DNA]</scope>
    <source>
        <strain evidence="6 7">X5P2</strain>
    </source>
</reference>
<dbReference type="GO" id="GO:0016787">
    <property type="term" value="F:hydrolase activity"/>
    <property type="evidence" value="ECO:0007669"/>
    <property type="project" value="UniProtKB-KW"/>
</dbReference>
<evidence type="ECO:0000313" key="7">
    <source>
        <dbReference type="Proteomes" id="UP000535182"/>
    </source>
</evidence>
<dbReference type="AlphaFoldDB" id="A0A9X0U2X4"/>
<evidence type="ECO:0000256" key="3">
    <source>
        <dbReference type="ARBA" id="ARBA00022801"/>
    </source>
</evidence>
<dbReference type="PANTHER" id="PTHR42978:SF6">
    <property type="entry name" value="QUORUM-QUENCHING LACTONASE YTNP-RELATED"/>
    <property type="match status" value="1"/>
</dbReference>
<accession>A0A9X0U2X4</accession>
<evidence type="ECO:0000256" key="2">
    <source>
        <dbReference type="ARBA" id="ARBA00022723"/>
    </source>
</evidence>
<organism evidence="6 7">
    <name type="scientific">Tunturiibacter gelidiferens</name>
    <dbReference type="NCBI Taxonomy" id="3069689"/>
    <lineage>
        <taxon>Bacteria</taxon>
        <taxon>Pseudomonadati</taxon>
        <taxon>Acidobacteriota</taxon>
        <taxon>Terriglobia</taxon>
        <taxon>Terriglobales</taxon>
        <taxon>Acidobacteriaceae</taxon>
        <taxon>Tunturiibacter</taxon>
    </lineage>
</organism>
<dbReference type="PANTHER" id="PTHR42978">
    <property type="entry name" value="QUORUM-QUENCHING LACTONASE YTNP-RELATED-RELATED"/>
    <property type="match status" value="1"/>
</dbReference>
<dbReference type="InterPro" id="IPR036866">
    <property type="entry name" value="RibonucZ/Hydroxyglut_hydro"/>
</dbReference>
<evidence type="ECO:0000256" key="1">
    <source>
        <dbReference type="ARBA" id="ARBA00007749"/>
    </source>
</evidence>
<keyword evidence="2" id="KW-0479">Metal-binding</keyword>
<comment type="caution">
    <text evidence="6">The sequence shown here is derived from an EMBL/GenBank/DDBJ whole genome shotgun (WGS) entry which is preliminary data.</text>
</comment>
<dbReference type="SUPFAM" id="SSF56281">
    <property type="entry name" value="Metallo-hydrolase/oxidoreductase"/>
    <property type="match status" value="1"/>
</dbReference>
<keyword evidence="4" id="KW-0862">Zinc</keyword>
<comment type="similarity">
    <text evidence="1">Belongs to the metallo-beta-lactamase superfamily.</text>
</comment>
<dbReference type="InterPro" id="IPR051013">
    <property type="entry name" value="MBL_superfamily_lactonases"/>
</dbReference>
<evidence type="ECO:0000256" key="4">
    <source>
        <dbReference type="ARBA" id="ARBA00022833"/>
    </source>
</evidence>